<dbReference type="EMBL" id="BDCO01000002">
    <property type="protein sequence ID" value="GAT31839.1"/>
    <property type="molecule type" value="Genomic_DNA"/>
</dbReference>
<dbReference type="Proteomes" id="UP000076023">
    <property type="component" value="Unassembled WGS sequence"/>
</dbReference>
<keyword evidence="3" id="KW-0560">Oxidoreductase</keyword>
<keyword evidence="5" id="KW-0411">Iron-sulfur</keyword>
<dbReference type="STRING" id="690879.TSACC_2233"/>
<proteinExistence type="predicted"/>
<dbReference type="PANTHER" id="PTHR43498:SF1">
    <property type="entry name" value="COB--COM HETERODISULFIDE REDUCTASE IRON-SULFUR SUBUNIT A"/>
    <property type="match status" value="1"/>
</dbReference>
<evidence type="ECO:0000313" key="7">
    <source>
        <dbReference type="Proteomes" id="UP000076023"/>
    </source>
</evidence>
<dbReference type="SUPFAM" id="SSF51905">
    <property type="entry name" value="FAD/NAD(P)-binding domain"/>
    <property type="match status" value="1"/>
</dbReference>
<evidence type="ECO:0000256" key="4">
    <source>
        <dbReference type="ARBA" id="ARBA00023004"/>
    </source>
</evidence>
<dbReference type="GO" id="GO:0051539">
    <property type="term" value="F:4 iron, 4 sulfur cluster binding"/>
    <property type="evidence" value="ECO:0007669"/>
    <property type="project" value="UniProtKB-KW"/>
</dbReference>
<dbReference type="InterPro" id="IPR039650">
    <property type="entry name" value="HdrA-like"/>
</dbReference>
<keyword evidence="4" id="KW-0408">Iron</keyword>
<dbReference type="InterPro" id="IPR036188">
    <property type="entry name" value="FAD/NAD-bd_sf"/>
</dbReference>
<accession>A0A146G1U6</accession>
<keyword evidence="7" id="KW-1185">Reference proteome</keyword>
<dbReference type="PANTHER" id="PTHR43498">
    <property type="entry name" value="FERREDOXIN:COB-COM HETERODISULFIDE REDUCTASE SUBUNIT A"/>
    <property type="match status" value="1"/>
</dbReference>
<name>A0A146G1U6_TERSA</name>
<evidence type="ECO:0000256" key="1">
    <source>
        <dbReference type="ARBA" id="ARBA00022485"/>
    </source>
</evidence>
<protein>
    <submittedName>
        <fullName evidence="6">FAD dependent oxidoreductase</fullName>
    </submittedName>
</protein>
<keyword evidence="1" id="KW-0004">4Fe-4S</keyword>
<evidence type="ECO:0000256" key="5">
    <source>
        <dbReference type="ARBA" id="ARBA00023014"/>
    </source>
</evidence>
<dbReference type="Pfam" id="PF12831">
    <property type="entry name" value="FAD_oxidored"/>
    <property type="match status" value="1"/>
</dbReference>
<dbReference type="GO" id="GO:0016491">
    <property type="term" value="F:oxidoreductase activity"/>
    <property type="evidence" value="ECO:0007669"/>
    <property type="project" value="UniProtKB-KW"/>
</dbReference>
<sequence length="456" mass="49382">MNGMKIVRESARETPVVGEFDLCVIGGSCTGVFAAVRAARLGLSVAIVEQSLLLGGVATLAQVNEWHSLYDTAGMQIIGGLTVEVLDNLRHRGLVIESEREGRGLCATFNSAELALDLDRLVMENGIRIFLRASCVAAIREGGRVAAAIIEDKSGRRAIAARFFIDASGDGDLLRQAGFGAWKSESLQPVNYQMLAAGLDRVMEKTGQDIWEQVKHRAADYGYPADNAVPWINRFPAPADLRNIYGPRLNGYDAADADQLTAAALEGRRCLRALLDMIRAGPDPGVAAVSLAHALGVRETWHARCMHRLRAGELMAGVAFPDAIAQGTYPVDVHSPEGTVLRFLDGREQCIGRDGIAVWRRWRDETAESPRCYHLPYRSLVPEFAENLLVAGRLIDADREAFGGVRVMVNMNQTGEAVGTAAYLALREECAASEVPIAQLRRMMVDGGSLLSIGDA</sequence>
<organism evidence="6 7">
    <name type="scientific">Terrimicrobium sacchariphilum</name>
    <dbReference type="NCBI Taxonomy" id="690879"/>
    <lineage>
        <taxon>Bacteria</taxon>
        <taxon>Pseudomonadati</taxon>
        <taxon>Verrucomicrobiota</taxon>
        <taxon>Terrimicrobiia</taxon>
        <taxon>Terrimicrobiales</taxon>
        <taxon>Terrimicrobiaceae</taxon>
        <taxon>Terrimicrobium</taxon>
    </lineage>
</organism>
<gene>
    <name evidence="6" type="ORF">TSACC_2233</name>
</gene>
<dbReference type="AlphaFoldDB" id="A0A146G1U6"/>
<evidence type="ECO:0000256" key="2">
    <source>
        <dbReference type="ARBA" id="ARBA00022723"/>
    </source>
</evidence>
<dbReference type="GO" id="GO:0046872">
    <property type="term" value="F:metal ion binding"/>
    <property type="evidence" value="ECO:0007669"/>
    <property type="project" value="UniProtKB-KW"/>
</dbReference>
<dbReference type="InParanoid" id="A0A146G1U6"/>
<dbReference type="OrthoDB" id="9777740at2"/>
<dbReference type="Gene3D" id="3.50.50.60">
    <property type="entry name" value="FAD/NAD(P)-binding domain"/>
    <property type="match status" value="1"/>
</dbReference>
<evidence type="ECO:0000313" key="6">
    <source>
        <dbReference type="EMBL" id="GAT31839.1"/>
    </source>
</evidence>
<keyword evidence="2" id="KW-0479">Metal-binding</keyword>
<reference evidence="7" key="1">
    <citation type="journal article" date="2017" name="Genome Announc.">
        <title>Draft Genome Sequence of Terrimicrobium sacchariphilum NM-5T, a Facultative Anaerobic Soil Bacterium of the Class Spartobacteria.</title>
        <authorList>
            <person name="Qiu Y.L."/>
            <person name="Tourlousse D.M."/>
            <person name="Matsuura N."/>
            <person name="Ohashi A."/>
            <person name="Sekiguchi Y."/>
        </authorList>
    </citation>
    <scope>NUCLEOTIDE SEQUENCE [LARGE SCALE GENOMIC DNA]</scope>
    <source>
        <strain evidence="7">NM-5</strain>
    </source>
</reference>
<evidence type="ECO:0000256" key="3">
    <source>
        <dbReference type="ARBA" id="ARBA00023002"/>
    </source>
</evidence>
<comment type="caution">
    <text evidence="6">The sequence shown here is derived from an EMBL/GenBank/DDBJ whole genome shotgun (WGS) entry which is preliminary data.</text>
</comment>